<reference evidence="1" key="1">
    <citation type="journal article" date="2018" name="Genome Biol.">
        <title>SKESA: strategic k-mer extension for scrupulous assemblies.</title>
        <authorList>
            <person name="Souvorov A."/>
            <person name="Agarwala R."/>
            <person name="Lipman D.J."/>
        </authorList>
    </citation>
    <scope>NUCLEOTIDE SEQUENCE</scope>
    <source>
        <strain evidence="1">CT18</strain>
    </source>
</reference>
<gene>
    <name evidence="1" type="ORF">G1V80_23420</name>
</gene>
<reference evidence="1" key="2">
    <citation type="submission" date="2019-01" db="EMBL/GenBank/DDBJ databases">
        <authorList>
            <consortium name="NCBI Pathogen Detection Project"/>
        </authorList>
    </citation>
    <scope>NUCLEOTIDE SEQUENCE</scope>
    <source>
        <strain evidence="1">CT18</strain>
    </source>
</reference>
<evidence type="ECO:0000313" key="1">
    <source>
        <dbReference type="EMBL" id="HAD6306984.1"/>
    </source>
</evidence>
<dbReference type="AlphaFoldDB" id="A0A718EU84"/>
<accession>A0A718EU84</accession>
<comment type="caution">
    <text evidence="1">The sequence shown here is derived from an EMBL/GenBank/DDBJ whole genome shotgun (WGS) entry which is preliminary data.</text>
</comment>
<sequence length="95" mass="11184">DPDIAQTDEFPLFMRYFRLHCLDTSEHVNYEKLLNWQDMITKSKEGQLLTVEERDYLQEIVRIGLYNHRLKSVCLTACEDSRVGESEGPNNYSLL</sequence>
<proteinExistence type="predicted"/>
<organism evidence="1">
    <name type="scientific">Salmonella enterica subsp. enterica serovar Typhi str. CT18</name>
    <dbReference type="NCBI Taxonomy" id="220341"/>
    <lineage>
        <taxon>Bacteria</taxon>
        <taxon>Pseudomonadati</taxon>
        <taxon>Pseudomonadota</taxon>
        <taxon>Gammaproteobacteria</taxon>
        <taxon>Enterobacterales</taxon>
        <taxon>Enterobacteriaceae</taxon>
        <taxon>Salmonella</taxon>
    </lineage>
</organism>
<feature type="non-terminal residue" evidence="1">
    <location>
        <position position="1"/>
    </location>
</feature>
<name>A0A718EU84_SALTI</name>
<dbReference type="EMBL" id="DAAPID010000048">
    <property type="protein sequence ID" value="HAD6306984.1"/>
    <property type="molecule type" value="Genomic_DNA"/>
</dbReference>
<protein>
    <submittedName>
        <fullName evidence="1">Uncharacterized protein</fullName>
    </submittedName>
</protein>